<dbReference type="Pfam" id="PF13385">
    <property type="entry name" value="Laminin_G_3"/>
    <property type="match status" value="1"/>
</dbReference>
<dbReference type="Gene3D" id="2.60.120.200">
    <property type="match status" value="1"/>
</dbReference>
<keyword evidence="5" id="KW-1185">Reference proteome</keyword>
<dbReference type="InterPro" id="IPR011041">
    <property type="entry name" value="Quinoprot_gluc/sorb_DH_b-prop"/>
</dbReference>
<feature type="region of interest" description="Disordered" evidence="1">
    <location>
        <begin position="717"/>
        <end position="742"/>
    </location>
</feature>
<dbReference type="RefSeq" id="WP_245928485.1">
    <property type="nucleotide sequence ID" value="NZ_PYGA01000001.1"/>
</dbReference>
<accession>A0A2P8DTN1</accession>
<evidence type="ECO:0000313" key="5">
    <source>
        <dbReference type="Proteomes" id="UP000240542"/>
    </source>
</evidence>
<dbReference type="Gene3D" id="2.120.10.30">
    <property type="entry name" value="TolB, C-terminal domain"/>
    <property type="match status" value="1"/>
</dbReference>
<keyword evidence="2" id="KW-0732">Signal</keyword>
<feature type="compositionally biased region" description="Polar residues" evidence="1">
    <location>
        <begin position="548"/>
        <end position="557"/>
    </location>
</feature>
<dbReference type="Proteomes" id="UP000240542">
    <property type="component" value="Unassembled WGS sequence"/>
</dbReference>
<gene>
    <name evidence="4" type="ORF">CLV63_10150</name>
</gene>
<evidence type="ECO:0000313" key="4">
    <source>
        <dbReference type="EMBL" id="PSL00576.1"/>
    </source>
</evidence>
<feature type="signal peptide" evidence="2">
    <location>
        <begin position="1"/>
        <end position="26"/>
    </location>
</feature>
<evidence type="ECO:0000256" key="2">
    <source>
        <dbReference type="SAM" id="SignalP"/>
    </source>
</evidence>
<dbReference type="SUPFAM" id="SSF50952">
    <property type="entry name" value="Soluble quinoprotein glucose dehydrogenase"/>
    <property type="match status" value="1"/>
</dbReference>
<evidence type="ECO:0000259" key="3">
    <source>
        <dbReference type="Pfam" id="PF07995"/>
    </source>
</evidence>
<dbReference type="InterPro" id="IPR012938">
    <property type="entry name" value="Glc/Sorbosone_DH"/>
</dbReference>
<dbReference type="PANTHER" id="PTHR19328">
    <property type="entry name" value="HEDGEHOG-INTERACTING PROTEIN"/>
    <property type="match status" value="1"/>
</dbReference>
<proteinExistence type="predicted"/>
<comment type="caution">
    <text evidence="4">The sequence shown here is derived from an EMBL/GenBank/DDBJ whole genome shotgun (WGS) entry which is preliminary data.</text>
</comment>
<dbReference type="EMBL" id="PYGA01000001">
    <property type="protein sequence ID" value="PSL00576.1"/>
    <property type="molecule type" value="Genomic_DNA"/>
</dbReference>
<name>A0A2P8DTN1_9ACTN</name>
<reference evidence="4 5" key="1">
    <citation type="submission" date="2018-03" db="EMBL/GenBank/DDBJ databases">
        <title>Genomic Encyclopedia of Archaeal and Bacterial Type Strains, Phase II (KMG-II): from individual species to whole genera.</title>
        <authorList>
            <person name="Goeker M."/>
        </authorList>
    </citation>
    <scope>NUCLEOTIDE SEQUENCE [LARGE SCALE GENOMIC DNA]</scope>
    <source>
        <strain evidence="4 5">DSM 45312</strain>
    </source>
</reference>
<dbReference type="SUPFAM" id="SSF49899">
    <property type="entry name" value="Concanavalin A-like lectins/glucanases"/>
    <property type="match status" value="1"/>
</dbReference>
<feature type="chain" id="PRO_5039353573" evidence="2">
    <location>
        <begin position="27"/>
        <end position="773"/>
    </location>
</feature>
<feature type="region of interest" description="Disordered" evidence="1">
    <location>
        <begin position="540"/>
        <end position="566"/>
    </location>
</feature>
<dbReference type="Pfam" id="PF07995">
    <property type="entry name" value="GSDH"/>
    <property type="match status" value="1"/>
</dbReference>
<feature type="domain" description="Glucose/Sorbosone dehydrogenase" evidence="3">
    <location>
        <begin position="90"/>
        <end position="458"/>
    </location>
</feature>
<dbReference type="AlphaFoldDB" id="A0A2P8DTN1"/>
<organism evidence="4 5">
    <name type="scientific">Murinocardiopsis flavida</name>
    <dbReference type="NCBI Taxonomy" id="645275"/>
    <lineage>
        <taxon>Bacteria</taxon>
        <taxon>Bacillati</taxon>
        <taxon>Actinomycetota</taxon>
        <taxon>Actinomycetes</taxon>
        <taxon>Streptosporangiales</taxon>
        <taxon>Nocardiopsidaceae</taxon>
        <taxon>Murinocardiopsis</taxon>
    </lineage>
</organism>
<dbReference type="PANTHER" id="PTHR19328:SF75">
    <property type="entry name" value="ALDOSE SUGAR DEHYDROGENASE YLII"/>
    <property type="match status" value="1"/>
</dbReference>
<evidence type="ECO:0000256" key="1">
    <source>
        <dbReference type="SAM" id="MobiDB-lite"/>
    </source>
</evidence>
<protein>
    <submittedName>
        <fullName evidence="4">Glucose/arabinose dehydrogenase</fullName>
    </submittedName>
</protein>
<dbReference type="InterPro" id="IPR011042">
    <property type="entry name" value="6-blade_b-propeller_TolB-like"/>
</dbReference>
<sequence length="773" mass="84445">MYERRWWLSVLTVATVVSTLAAPAMVADPGAAAPGPDDPITDPIPEDPIRSRLGLVLEEYAQLPESEPTPPPTDERLMRHNRINYVGEVPDGSGRLYVPDLNGSLYLLEDGEQHPYLDVKERSADFFSGRGMGSGFGFVTFHPDYADNGVFYTVHSEGEKAVAEKEPTYPNQPDAAVQSVVTEWTADDPAADEFSGTSREIFRYGFGSYIHAIQQIDFNRNAEPGDPDRGMLYLAVGDGGIAVDNDIPQELDNPAGKILRIDPSGDNGPNGQYGIPEDNPFVGKDGALGEIFAYGMRDPHRFSWDPGGSGAMYLGHIGQRAVESVYEVRPGDNLGWSKREGYLSFRPDTQCYLYPLPADDEKYGYTYPVAAYDHDAPKNWPCNADSGHAISGGQVYRGSALPKLRGKYVFGDLVDGKVLYTETAEMKRGGERAPIHELQLFDTKGKQLRMTDFVGDGRVDLRIGTDSKQNLYLLAKANGTIWKVTGTRTGPASEVTDKVRSNLAAYYDFEHPFAADDAHEEDQGSSNTLLSLVNGEESMRAKEGAFRGSNNSLQTRQVDPDDNGNDDWKAGVWDPEGAESLRAFNGAKGATVMGWFKTTGENPGLNTTTPDPDDRYNSVGLAGILSGDSNGHDVRALLELIEVDGELKLVALGRRLDGGASQTFAADKDWRKLLPKGKWVHLAATFDYTTGDMALYRNGKPVDGSYVVPGDPWKVDGSGASATDPRGIKIGGSFPQNSQERNPCDCRMDSLMFLDTAAAPKTIADQYRRFAHR</sequence>
<dbReference type="InterPro" id="IPR013320">
    <property type="entry name" value="ConA-like_dom_sf"/>
</dbReference>